<dbReference type="Proteomes" id="UP000652761">
    <property type="component" value="Unassembled WGS sequence"/>
</dbReference>
<feature type="region of interest" description="Disordered" evidence="10">
    <location>
        <begin position="118"/>
        <end position="145"/>
    </location>
</feature>
<organism evidence="12 13">
    <name type="scientific">Colocasia esculenta</name>
    <name type="common">Wild taro</name>
    <name type="synonym">Arum esculentum</name>
    <dbReference type="NCBI Taxonomy" id="4460"/>
    <lineage>
        <taxon>Eukaryota</taxon>
        <taxon>Viridiplantae</taxon>
        <taxon>Streptophyta</taxon>
        <taxon>Embryophyta</taxon>
        <taxon>Tracheophyta</taxon>
        <taxon>Spermatophyta</taxon>
        <taxon>Magnoliopsida</taxon>
        <taxon>Liliopsida</taxon>
        <taxon>Araceae</taxon>
        <taxon>Aroideae</taxon>
        <taxon>Colocasieae</taxon>
        <taxon>Colocasia</taxon>
    </lineage>
</organism>
<evidence type="ECO:0000259" key="11">
    <source>
        <dbReference type="PROSITE" id="PS50884"/>
    </source>
</evidence>
<dbReference type="GO" id="GO:0003677">
    <property type="term" value="F:DNA binding"/>
    <property type="evidence" value="ECO:0007669"/>
    <property type="project" value="UniProtKB-UniRule"/>
</dbReference>
<accession>A0A843TVQ5</accession>
<dbReference type="GO" id="GO:0005634">
    <property type="term" value="C:nucleus"/>
    <property type="evidence" value="ECO:0007669"/>
    <property type="project" value="UniProtKB-SubCell"/>
</dbReference>
<dbReference type="PROSITE" id="PS50884">
    <property type="entry name" value="ZF_DOF_2"/>
    <property type="match status" value="1"/>
</dbReference>
<feature type="region of interest" description="Disordered" evidence="10">
    <location>
        <begin position="18"/>
        <end position="68"/>
    </location>
</feature>
<evidence type="ECO:0000256" key="3">
    <source>
        <dbReference type="ARBA" id="ARBA00022833"/>
    </source>
</evidence>
<evidence type="ECO:0000256" key="5">
    <source>
        <dbReference type="ARBA" id="ARBA00023125"/>
    </source>
</evidence>
<dbReference type="Pfam" id="PF02701">
    <property type="entry name" value="Zn_ribbon_Dof"/>
    <property type="match status" value="1"/>
</dbReference>
<keyword evidence="7 8" id="KW-0539">Nucleus</keyword>
<keyword evidence="4 9" id="KW-0805">Transcription regulation</keyword>
<dbReference type="InterPro" id="IPR045174">
    <property type="entry name" value="Dof"/>
</dbReference>
<keyword evidence="5 8" id="KW-0238">DNA-binding</keyword>
<evidence type="ECO:0000256" key="9">
    <source>
        <dbReference type="RuleBase" id="RU369094"/>
    </source>
</evidence>
<dbReference type="InterPro" id="IPR003851">
    <property type="entry name" value="Znf_Dof"/>
</dbReference>
<comment type="function">
    <text evidence="9">Transcription factor that binds specifically to a 5'-AA[AG]G-3' consensus core sequence.</text>
</comment>
<sequence length="358" mass="37700">MMDVAAPNEWTQQQIDDGMLNSNMTPGGVLAAPSPTTEAAGAPAAGLSSTAAARAAMERPAPQDGGQALRCPRCDSANTKFCYYNNYSLSQPRHFCKACKRYWTRGGTLRNVPVGGGCRKNKRIKKPSTNATASSSTDTSMPSLPFLPNPSAAMASPSASSDLGLLLYSLANHASDVSIHMPCNPYELHQQVGTLGQHLPSSTSEDYLPGLIRTTHLPLPTAPAVAATSAPPPLESSLFGSTAASLFASTLKQQRLAQQHKALIHNPADLPPYTGLYAPVSCGDVQLLRDIKLEADANVGMMGSSSRNVLEWQMAPSEQALETIASESSLYWNMGTPAFGGSVWPDATSCGPSIAPLI</sequence>
<evidence type="ECO:0000313" key="12">
    <source>
        <dbReference type="EMBL" id="MQL73503.1"/>
    </source>
</evidence>
<evidence type="ECO:0000256" key="2">
    <source>
        <dbReference type="ARBA" id="ARBA00022771"/>
    </source>
</evidence>
<gene>
    <name evidence="12" type="ORF">Taro_005863</name>
</gene>
<dbReference type="PROSITE" id="PS01361">
    <property type="entry name" value="ZF_DOF_1"/>
    <property type="match status" value="1"/>
</dbReference>
<dbReference type="OrthoDB" id="1927254at2759"/>
<keyword evidence="3 9" id="KW-0862">Zinc</keyword>
<feature type="domain" description="Dof-type" evidence="11">
    <location>
        <begin position="69"/>
        <end position="123"/>
    </location>
</feature>
<feature type="compositionally biased region" description="Low complexity" evidence="10">
    <location>
        <begin position="31"/>
        <end position="62"/>
    </location>
</feature>
<keyword evidence="2 8" id="KW-0863">Zinc-finger</keyword>
<proteinExistence type="predicted"/>
<dbReference type="GO" id="GO:0008270">
    <property type="term" value="F:zinc ion binding"/>
    <property type="evidence" value="ECO:0007669"/>
    <property type="project" value="UniProtKB-KW"/>
</dbReference>
<keyword evidence="13" id="KW-1185">Reference proteome</keyword>
<dbReference type="PANTHER" id="PTHR31992:SF141">
    <property type="entry name" value="DOF ZINC FINGER PROTEIN DOF1.4"/>
    <property type="match status" value="1"/>
</dbReference>
<reference evidence="12" key="1">
    <citation type="submission" date="2017-07" db="EMBL/GenBank/DDBJ databases">
        <title>Taro Niue Genome Assembly and Annotation.</title>
        <authorList>
            <person name="Atibalentja N."/>
            <person name="Keating K."/>
            <person name="Fields C.J."/>
        </authorList>
    </citation>
    <scope>NUCLEOTIDE SEQUENCE</scope>
    <source>
        <strain evidence="12">Niue_2</strain>
        <tissue evidence="12">Leaf</tissue>
    </source>
</reference>
<evidence type="ECO:0000256" key="10">
    <source>
        <dbReference type="SAM" id="MobiDB-lite"/>
    </source>
</evidence>
<feature type="compositionally biased region" description="Low complexity" evidence="10">
    <location>
        <begin position="128"/>
        <end position="140"/>
    </location>
</feature>
<dbReference type="PANTHER" id="PTHR31992">
    <property type="entry name" value="DOF ZINC FINGER PROTEIN DOF1.4-RELATED"/>
    <property type="match status" value="1"/>
</dbReference>
<protein>
    <recommendedName>
        <fullName evidence="9">Dof zinc finger protein</fullName>
    </recommendedName>
</protein>
<evidence type="ECO:0000256" key="6">
    <source>
        <dbReference type="ARBA" id="ARBA00023163"/>
    </source>
</evidence>
<name>A0A843TVQ5_COLES</name>
<comment type="caution">
    <text evidence="12">The sequence shown here is derived from an EMBL/GenBank/DDBJ whole genome shotgun (WGS) entry which is preliminary data.</text>
</comment>
<dbReference type="EMBL" id="NMUH01000170">
    <property type="protein sequence ID" value="MQL73503.1"/>
    <property type="molecule type" value="Genomic_DNA"/>
</dbReference>
<evidence type="ECO:0000256" key="1">
    <source>
        <dbReference type="ARBA" id="ARBA00022723"/>
    </source>
</evidence>
<evidence type="ECO:0000256" key="8">
    <source>
        <dbReference type="PROSITE-ProRule" id="PRU00071"/>
    </source>
</evidence>
<evidence type="ECO:0000256" key="4">
    <source>
        <dbReference type="ARBA" id="ARBA00023015"/>
    </source>
</evidence>
<keyword evidence="6 9" id="KW-0804">Transcription</keyword>
<dbReference type="AlphaFoldDB" id="A0A843TVQ5"/>
<comment type="subcellular location">
    <subcellularLocation>
        <location evidence="8 9">Nucleus</location>
    </subcellularLocation>
</comment>
<evidence type="ECO:0000256" key="7">
    <source>
        <dbReference type="ARBA" id="ARBA00023242"/>
    </source>
</evidence>
<evidence type="ECO:0000313" key="13">
    <source>
        <dbReference type="Proteomes" id="UP000652761"/>
    </source>
</evidence>
<keyword evidence="1 9" id="KW-0479">Metal-binding</keyword>
<dbReference type="GO" id="GO:0003700">
    <property type="term" value="F:DNA-binding transcription factor activity"/>
    <property type="evidence" value="ECO:0007669"/>
    <property type="project" value="UniProtKB-UniRule"/>
</dbReference>